<feature type="region of interest" description="Disordered" evidence="6">
    <location>
        <begin position="280"/>
        <end position="357"/>
    </location>
</feature>
<feature type="domain" description="Rhodopsin" evidence="8">
    <location>
        <begin position="29"/>
        <end position="271"/>
    </location>
</feature>
<feature type="compositionally biased region" description="Low complexity" evidence="6">
    <location>
        <begin position="309"/>
        <end position="322"/>
    </location>
</feature>
<comment type="subcellular location">
    <subcellularLocation>
        <location evidence="1">Membrane</location>
        <topology evidence="1">Multi-pass membrane protein</topology>
    </subcellularLocation>
</comment>
<evidence type="ECO:0000313" key="10">
    <source>
        <dbReference type="Proteomes" id="UP001595075"/>
    </source>
</evidence>
<evidence type="ECO:0000313" key="9">
    <source>
        <dbReference type="EMBL" id="KAL2065250.1"/>
    </source>
</evidence>
<feature type="transmembrane region" description="Helical" evidence="7">
    <location>
        <begin position="94"/>
        <end position="112"/>
    </location>
</feature>
<sequence>MGYLDRGNGPSLVACTVVPFVLTWAFASVRIYIRRFMLKVWKIEDWLFLASQICFSVLAVCAFIATIYGNGQHLNTVAESDLPVVMKFWYSDELIYVITSLLIRLSIGFFLLRLCNLKLQILLIRATMCTMTVVSVSYFGFMVFQCQPVAYFWLRFNGGQGYCFSGRVISDITIVFSVVAAMVDLLFGILPIFVIWNLNMNRRAKVIAGGLLALGIIAGLSVVIRIIYINSLSDPEEDFTFLTFKVAIWSIIEPAIGIICMAISTYRPLFKSLRDKISPGDRSHSTFGNDDPNSKSMRNFSTPTPSQKSSMNRSASSASNRSHTFEDMLDKDGMQRQPSVTGGRETPSGGKGGKKDWEESFMMKDGIMRKTALWDVGNLCEYPQNWSCISAVIEIHEAFVNNDL</sequence>
<keyword evidence="3 7" id="KW-1133">Transmembrane helix</keyword>
<evidence type="ECO:0000256" key="2">
    <source>
        <dbReference type="ARBA" id="ARBA00022692"/>
    </source>
</evidence>
<keyword evidence="10" id="KW-1185">Reference proteome</keyword>
<dbReference type="EMBL" id="JAZHXI010000012">
    <property type="protein sequence ID" value="KAL2065250.1"/>
    <property type="molecule type" value="Genomic_DNA"/>
</dbReference>
<evidence type="ECO:0000256" key="5">
    <source>
        <dbReference type="ARBA" id="ARBA00038359"/>
    </source>
</evidence>
<reference evidence="9 10" key="1">
    <citation type="journal article" date="2024" name="Commun. Biol.">
        <title>Comparative genomic analysis of thermophilic fungi reveals convergent evolutionary adaptations and gene losses.</title>
        <authorList>
            <person name="Steindorff A.S."/>
            <person name="Aguilar-Pontes M.V."/>
            <person name="Robinson A.J."/>
            <person name="Andreopoulos B."/>
            <person name="LaButti K."/>
            <person name="Kuo A."/>
            <person name="Mondo S."/>
            <person name="Riley R."/>
            <person name="Otillar R."/>
            <person name="Haridas S."/>
            <person name="Lipzen A."/>
            <person name="Grimwood J."/>
            <person name="Schmutz J."/>
            <person name="Clum A."/>
            <person name="Reid I.D."/>
            <person name="Moisan M.C."/>
            <person name="Butler G."/>
            <person name="Nguyen T.T.M."/>
            <person name="Dewar K."/>
            <person name="Conant G."/>
            <person name="Drula E."/>
            <person name="Henrissat B."/>
            <person name="Hansel C."/>
            <person name="Singer S."/>
            <person name="Hutchinson M.I."/>
            <person name="de Vries R.P."/>
            <person name="Natvig D.O."/>
            <person name="Powell A.J."/>
            <person name="Tsang A."/>
            <person name="Grigoriev I.V."/>
        </authorList>
    </citation>
    <scope>NUCLEOTIDE SEQUENCE [LARGE SCALE GENOMIC DNA]</scope>
    <source>
        <strain evidence="9 10">CBS 494.80</strain>
    </source>
</reference>
<dbReference type="Pfam" id="PF20684">
    <property type="entry name" value="Fung_rhodopsin"/>
    <property type="match status" value="1"/>
</dbReference>
<feature type="transmembrane region" description="Helical" evidence="7">
    <location>
        <begin position="248"/>
        <end position="266"/>
    </location>
</feature>
<feature type="transmembrane region" description="Helical" evidence="7">
    <location>
        <begin position="12"/>
        <end position="33"/>
    </location>
</feature>
<feature type="compositionally biased region" description="Polar residues" evidence="6">
    <location>
        <begin position="294"/>
        <end position="308"/>
    </location>
</feature>
<comment type="caution">
    <text evidence="9">The sequence shown here is derived from an EMBL/GenBank/DDBJ whole genome shotgun (WGS) entry which is preliminary data.</text>
</comment>
<keyword evidence="4 7" id="KW-0472">Membrane</keyword>
<evidence type="ECO:0000256" key="7">
    <source>
        <dbReference type="SAM" id="Phobius"/>
    </source>
</evidence>
<feature type="compositionally biased region" description="Basic and acidic residues" evidence="6">
    <location>
        <begin position="323"/>
        <end position="334"/>
    </location>
</feature>
<keyword evidence="2 7" id="KW-0812">Transmembrane</keyword>
<feature type="transmembrane region" description="Helical" evidence="7">
    <location>
        <begin position="133"/>
        <end position="154"/>
    </location>
</feature>
<accession>A0ABR4C5N6</accession>
<evidence type="ECO:0000256" key="1">
    <source>
        <dbReference type="ARBA" id="ARBA00004141"/>
    </source>
</evidence>
<dbReference type="PANTHER" id="PTHR33048:SF96">
    <property type="entry name" value="INTEGRAL MEMBRANE PROTEIN"/>
    <property type="match status" value="1"/>
</dbReference>
<gene>
    <name evidence="9" type="ORF">VTL71DRAFT_2919</name>
</gene>
<evidence type="ECO:0000256" key="4">
    <source>
        <dbReference type="ARBA" id="ARBA00023136"/>
    </source>
</evidence>
<protein>
    <recommendedName>
        <fullName evidence="8">Rhodopsin domain-containing protein</fullName>
    </recommendedName>
</protein>
<proteinExistence type="inferred from homology"/>
<name>A0ABR4C5N6_9HELO</name>
<dbReference type="Proteomes" id="UP001595075">
    <property type="component" value="Unassembled WGS sequence"/>
</dbReference>
<feature type="transmembrane region" description="Helical" evidence="7">
    <location>
        <begin position="206"/>
        <end position="228"/>
    </location>
</feature>
<organism evidence="9 10">
    <name type="scientific">Oculimacula yallundae</name>
    <dbReference type="NCBI Taxonomy" id="86028"/>
    <lineage>
        <taxon>Eukaryota</taxon>
        <taxon>Fungi</taxon>
        <taxon>Dikarya</taxon>
        <taxon>Ascomycota</taxon>
        <taxon>Pezizomycotina</taxon>
        <taxon>Leotiomycetes</taxon>
        <taxon>Helotiales</taxon>
        <taxon>Ploettnerulaceae</taxon>
        <taxon>Oculimacula</taxon>
    </lineage>
</organism>
<feature type="transmembrane region" description="Helical" evidence="7">
    <location>
        <begin position="45"/>
        <end position="68"/>
    </location>
</feature>
<dbReference type="PANTHER" id="PTHR33048">
    <property type="entry name" value="PTH11-LIKE INTEGRAL MEMBRANE PROTEIN (AFU_ORTHOLOGUE AFUA_5G11245)"/>
    <property type="match status" value="1"/>
</dbReference>
<evidence type="ECO:0000256" key="3">
    <source>
        <dbReference type="ARBA" id="ARBA00022989"/>
    </source>
</evidence>
<evidence type="ECO:0000259" key="8">
    <source>
        <dbReference type="Pfam" id="PF20684"/>
    </source>
</evidence>
<dbReference type="InterPro" id="IPR052337">
    <property type="entry name" value="SAT4-like"/>
</dbReference>
<comment type="similarity">
    <text evidence="5">Belongs to the SAT4 family.</text>
</comment>
<feature type="transmembrane region" description="Helical" evidence="7">
    <location>
        <begin position="174"/>
        <end position="194"/>
    </location>
</feature>
<dbReference type="InterPro" id="IPR049326">
    <property type="entry name" value="Rhodopsin_dom_fungi"/>
</dbReference>
<evidence type="ECO:0000256" key="6">
    <source>
        <dbReference type="SAM" id="MobiDB-lite"/>
    </source>
</evidence>